<organism evidence="3 5">
    <name type="scientific">Rhizophagus clarus</name>
    <dbReference type="NCBI Taxonomy" id="94130"/>
    <lineage>
        <taxon>Eukaryota</taxon>
        <taxon>Fungi</taxon>
        <taxon>Fungi incertae sedis</taxon>
        <taxon>Mucoromycota</taxon>
        <taxon>Glomeromycotina</taxon>
        <taxon>Glomeromycetes</taxon>
        <taxon>Glomerales</taxon>
        <taxon>Glomeraceae</taxon>
        <taxon>Rhizophagus</taxon>
    </lineage>
</organism>
<evidence type="ECO:0000259" key="2">
    <source>
        <dbReference type="PROSITE" id="PS51886"/>
    </source>
</evidence>
<evidence type="ECO:0000313" key="3">
    <source>
        <dbReference type="EMBL" id="GBC07367.1"/>
    </source>
</evidence>
<feature type="domain" description="TLDc" evidence="2">
    <location>
        <begin position="331"/>
        <end position="497"/>
    </location>
</feature>
<evidence type="ECO:0000259" key="1">
    <source>
        <dbReference type="PROSITE" id="PS50097"/>
    </source>
</evidence>
<dbReference type="PROSITE" id="PS50097">
    <property type="entry name" value="BTB"/>
    <property type="match status" value="1"/>
</dbReference>
<dbReference type="SUPFAM" id="SSF54695">
    <property type="entry name" value="POZ domain"/>
    <property type="match status" value="1"/>
</dbReference>
<accession>A0A2Z6SKY3</accession>
<evidence type="ECO:0000313" key="4">
    <source>
        <dbReference type="EMBL" id="GES85049.1"/>
    </source>
</evidence>
<dbReference type="AlphaFoldDB" id="A0A2Z6SKY3"/>
<name>A0A2Z6SKY3_9GLOM</name>
<protein>
    <submittedName>
        <fullName evidence="4">BTB/POZ domain-containing protein</fullName>
    </submittedName>
</protein>
<dbReference type="InterPro" id="IPR011333">
    <property type="entry name" value="SKP1/BTB/POZ_sf"/>
</dbReference>
<dbReference type="PROSITE" id="PS51886">
    <property type="entry name" value="TLDC"/>
    <property type="match status" value="1"/>
</dbReference>
<dbReference type="InterPro" id="IPR006571">
    <property type="entry name" value="TLDc_dom"/>
</dbReference>
<reference evidence="4" key="2">
    <citation type="submission" date="2019-10" db="EMBL/GenBank/DDBJ databases">
        <title>Conservation and host-specific expression of non-tandemly repeated heterogenous ribosome RNA gene in arbuscular mycorrhizal fungi.</title>
        <authorList>
            <person name="Maeda T."/>
            <person name="Kobayashi Y."/>
            <person name="Nakagawa T."/>
            <person name="Ezawa T."/>
            <person name="Yamaguchi K."/>
            <person name="Bino T."/>
            <person name="Nishimoto Y."/>
            <person name="Shigenobu S."/>
            <person name="Kawaguchi M."/>
        </authorList>
    </citation>
    <scope>NUCLEOTIDE SEQUENCE</scope>
    <source>
        <strain evidence="4">HR1</strain>
    </source>
</reference>
<dbReference type="CDD" id="cd18186">
    <property type="entry name" value="BTB_POZ_ZBTB_KLHL-like"/>
    <property type="match status" value="1"/>
</dbReference>
<dbReference type="Proteomes" id="UP000615446">
    <property type="component" value="Unassembled WGS sequence"/>
</dbReference>
<dbReference type="Pfam" id="PF00651">
    <property type="entry name" value="BTB"/>
    <property type="match status" value="1"/>
</dbReference>
<feature type="domain" description="BTB" evidence="1">
    <location>
        <begin position="23"/>
        <end position="93"/>
    </location>
</feature>
<dbReference type="EMBL" id="BLAL01000087">
    <property type="protein sequence ID" value="GES85049.1"/>
    <property type="molecule type" value="Genomic_DNA"/>
</dbReference>
<dbReference type="Pfam" id="PF07534">
    <property type="entry name" value="TLD"/>
    <property type="match status" value="1"/>
</dbReference>
<dbReference type="PANTHER" id="PTHR24410:SF23">
    <property type="entry name" value="BTB DOMAIN-CONTAINING PROTEIN-RELATED"/>
    <property type="match status" value="1"/>
</dbReference>
<evidence type="ECO:0000313" key="5">
    <source>
        <dbReference type="Proteomes" id="UP000247702"/>
    </source>
</evidence>
<dbReference type="OrthoDB" id="6359816at2759"/>
<dbReference type="EMBL" id="BEXD01004139">
    <property type="protein sequence ID" value="GBC07367.1"/>
    <property type="molecule type" value="Genomic_DNA"/>
</dbReference>
<dbReference type="SMART" id="SM00225">
    <property type="entry name" value="BTB"/>
    <property type="match status" value="1"/>
</dbReference>
<dbReference type="InterPro" id="IPR051481">
    <property type="entry name" value="BTB-POZ/Galectin-3-binding"/>
</dbReference>
<reference evidence="3 5" key="1">
    <citation type="submission" date="2017-11" db="EMBL/GenBank/DDBJ databases">
        <title>The genome of Rhizophagus clarus HR1 reveals common genetic basis of auxotrophy among arbuscular mycorrhizal fungi.</title>
        <authorList>
            <person name="Kobayashi Y."/>
        </authorList>
    </citation>
    <scope>NUCLEOTIDE SEQUENCE [LARGE SCALE GENOMIC DNA]</scope>
    <source>
        <strain evidence="3 5">HR1</strain>
    </source>
</reference>
<comment type="caution">
    <text evidence="3">The sequence shown here is derived from an EMBL/GenBank/DDBJ whole genome shotgun (WGS) entry which is preliminary data.</text>
</comment>
<keyword evidence="5" id="KW-1185">Reference proteome</keyword>
<dbReference type="InterPro" id="IPR000210">
    <property type="entry name" value="BTB/POZ_dom"/>
</dbReference>
<dbReference type="PANTHER" id="PTHR24410">
    <property type="entry name" value="HL07962P-RELATED"/>
    <property type="match status" value="1"/>
</dbReference>
<sequence>MTFEYSQELASDLEKLFETDEGYDVIIYVDDNSEIHAFSNILRIRSQYFRTAFSNELTKKKDGRFIFNFPNISPRFFKIILRFIYCGKIDLAKLQGPEILKLLTAADELKVHRLLVCIQEYLVKHQHEFLQQDPLGILKTVYQRESLTDLWNYCLEKICARPDISFKSDKIVNLEAPVLELLLKRDDLSLYEIDIWNNLIKWCFSQNPSIQQDADKWNNDEIVTMERIIHRFIPLIRFCHISSDDFINKVHPFKRIIPEDLHDKMLIFHMAKDKQVNIDTRPPRKPKLPELPKLQKLSELPDLQKLSVLQTLTELPSQKLPELPPQKFDSLIVDSRHFAIFSSWIKKKNDSYYNVNNIPYNFNLLYRSNRESDAATFHAKCDNKGPTIVIVRLRHSNGIVGGYNPFFWDIIKIPEPTLDSFIFSFKNKAILQTAKVGYSNGYGESVGSCQGFGPIFGNHELAYDNSSWYRLRSSCYPNVDIPLNNLSVDLYEVFQIVEKFTSLI</sequence>
<dbReference type="Proteomes" id="UP000247702">
    <property type="component" value="Unassembled WGS sequence"/>
</dbReference>
<dbReference type="Gene3D" id="3.30.710.10">
    <property type="entry name" value="Potassium Channel Kv1.1, Chain A"/>
    <property type="match status" value="1"/>
</dbReference>
<proteinExistence type="predicted"/>
<gene>
    <name evidence="4" type="ORF">RCL2_001214000</name>
    <name evidence="3" type="ORF">RclHR1_07410003</name>
</gene>